<dbReference type="EMBL" id="WSTA01000006">
    <property type="protein sequence ID" value="MWB97408.1"/>
    <property type="molecule type" value="Genomic_DNA"/>
</dbReference>
<dbReference type="PANTHER" id="PTHR37017">
    <property type="entry name" value="AB HYDROLASE-1 DOMAIN-CONTAINING PROTEIN-RELATED"/>
    <property type="match status" value="1"/>
</dbReference>
<evidence type="ECO:0000313" key="3">
    <source>
        <dbReference type="Proteomes" id="UP000438182"/>
    </source>
</evidence>
<dbReference type="Proteomes" id="UP000438182">
    <property type="component" value="Unassembled WGS sequence"/>
</dbReference>
<dbReference type="GO" id="GO:0016787">
    <property type="term" value="F:hydrolase activity"/>
    <property type="evidence" value="ECO:0007669"/>
    <property type="project" value="UniProtKB-KW"/>
</dbReference>
<organism evidence="2 3">
    <name type="scientific">Agromyces seonyuensis</name>
    <dbReference type="NCBI Taxonomy" id="2662446"/>
    <lineage>
        <taxon>Bacteria</taxon>
        <taxon>Bacillati</taxon>
        <taxon>Actinomycetota</taxon>
        <taxon>Actinomycetes</taxon>
        <taxon>Micrococcales</taxon>
        <taxon>Microbacteriaceae</taxon>
        <taxon>Agromyces</taxon>
    </lineage>
</organism>
<dbReference type="InterPro" id="IPR000073">
    <property type="entry name" value="AB_hydrolase_1"/>
</dbReference>
<keyword evidence="3" id="KW-1185">Reference proteome</keyword>
<name>A0A6I4NSE1_9MICO</name>
<dbReference type="PANTHER" id="PTHR37017:SF11">
    <property type="entry name" value="ESTERASE_LIPASE_THIOESTERASE DOMAIN-CONTAINING PROTEIN"/>
    <property type="match status" value="1"/>
</dbReference>
<comment type="caution">
    <text evidence="2">The sequence shown here is derived from an EMBL/GenBank/DDBJ whole genome shotgun (WGS) entry which is preliminary data.</text>
</comment>
<dbReference type="AlphaFoldDB" id="A0A6I4NSE1"/>
<dbReference type="InterPro" id="IPR029058">
    <property type="entry name" value="AB_hydrolase_fold"/>
</dbReference>
<reference evidence="2 3" key="1">
    <citation type="submission" date="2019-12" db="EMBL/GenBank/DDBJ databases">
        <authorList>
            <person name="Kim Y.S."/>
        </authorList>
    </citation>
    <scope>NUCLEOTIDE SEQUENCE [LARGE SCALE GENOMIC DNA]</scope>
    <source>
        <strain evidence="2 3">MMS17-SY077</strain>
    </source>
</reference>
<dbReference type="Pfam" id="PF12697">
    <property type="entry name" value="Abhydrolase_6"/>
    <property type="match status" value="1"/>
</dbReference>
<dbReference type="RefSeq" id="WP_160422753.1">
    <property type="nucleotide sequence ID" value="NZ_WSTA01000006.1"/>
</dbReference>
<dbReference type="SUPFAM" id="SSF53474">
    <property type="entry name" value="alpha/beta-Hydrolases"/>
    <property type="match status" value="1"/>
</dbReference>
<evidence type="ECO:0000313" key="2">
    <source>
        <dbReference type="EMBL" id="MWB97408.1"/>
    </source>
</evidence>
<dbReference type="InterPro" id="IPR052897">
    <property type="entry name" value="Sec-Metab_Biosynth_Hydrolase"/>
</dbReference>
<sequence>MSAAQPLVVLVHGAFAESASWNGVLEHLDGLGIDAVAVANPLRSLAGDAAYVRDVVAASSRKVVLVGHSYGGMVISEAGAGDDRVVGLVYVAAFVPEHGQSALELSNSEPGSTLGDALVSYPVASGGNEFAIRLEAFHGQFAADVPAATARSMALTQRPVTEAALTAGLQAEEPAWRRAPSWFVFGDADRNIPVAVHRAGAERASSRGTWELSGASHALGVSQPAAVAAAIAQAVAEVSTTARPAVPGVRAI</sequence>
<proteinExistence type="predicted"/>
<feature type="domain" description="AB hydrolase-1" evidence="1">
    <location>
        <begin position="8"/>
        <end position="230"/>
    </location>
</feature>
<dbReference type="Gene3D" id="3.40.50.1820">
    <property type="entry name" value="alpha/beta hydrolase"/>
    <property type="match status" value="1"/>
</dbReference>
<gene>
    <name evidence="2" type="ORF">GB864_02385</name>
</gene>
<accession>A0A6I4NSE1</accession>
<keyword evidence="2" id="KW-0378">Hydrolase</keyword>
<evidence type="ECO:0000259" key="1">
    <source>
        <dbReference type="Pfam" id="PF12697"/>
    </source>
</evidence>
<protein>
    <submittedName>
        <fullName evidence="2">Alpha/beta fold hydrolase</fullName>
    </submittedName>
</protein>